<organism evidence="2 3">
    <name type="scientific">Pseudoxanthobacter soli DSM 19599</name>
    <dbReference type="NCBI Taxonomy" id="1123029"/>
    <lineage>
        <taxon>Bacteria</taxon>
        <taxon>Pseudomonadati</taxon>
        <taxon>Pseudomonadota</taxon>
        <taxon>Alphaproteobacteria</taxon>
        <taxon>Hyphomicrobiales</taxon>
        <taxon>Segnochrobactraceae</taxon>
        <taxon>Pseudoxanthobacter</taxon>
    </lineage>
</organism>
<evidence type="ECO:0000313" key="3">
    <source>
        <dbReference type="Proteomes" id="UP000186406"/>
    </source>
</evidence>
<dbReference type="InterPro" id="IPR036812">
    <property type="entry name" value="NAD(P)_OxRdtase_dom_sf"/>
</dbReference>
<reference evidence="2 3" key="1">
    <citation type="submission" date="2016-12" db="EMBL/GenBank/DDBJ databases">
        <authorList>
            <person name="Song W.-J."/>
            <person name="Kurnit D.M."/>
        </authorList>
    </citation>
    <scope>NUCLEOTIDE SEQUENCE [LARGE SCALE GENOMIC DNA]</scope>
    <source>
        <strain evidence="2 3">DSM 19599</strain>
    </source>
</reference>
<sequence>MTDTKPASSALSAKPMSVRIGYGAAGIGNLYEAVPEAVADATLEEAYAAGIRYFDTAPLYGSGLSEIRVGRFLRQVPRDSFLLSTKVGRYFVPPYGEAFKGTGYFAPLPLKPVIDYGYDATFRSLEQSFARLGVSRIDILYIHDIDRRNQGEAFDLNYRTAVEGCYRALDELRRAGQVGAIGIGVNESEVASSFIRDADLDIVMLAGRYSLLDQEALADFLPEASKRNVDVVAVGVFNSGILAKGARPGAKFDYGDAPAEIIEQTLKLNAVCDAFGIPIQAAAVQFAFGHPAVKSVVLGMAKPERIRQNLAWFETPIPAAFWQRLKSDGLLGADVPTPA</sequence>
<dbReference type="PANTHER" id="PTHR42686:SF1">
    <property type="entry name" value="GH17980P-RELATED"/>
    <property type="match status" value="1"/>
</dbReference>
<dbReference type="EMBL" id="FRXO01000015">
    <property type="protein sequence ID" value="SHO67531.1"/>
    <property type="molecule type" value="Genomic_DNA"/>
</dbReference>
<protein>
    <submittedName>
        <fullName evidence="2">D-threo-aldose 1-dehydrogenase</fullName>
    </submittedName>
</protein>
<evidence type="ECO:0000259" key="1">
    <source>
        <dbReference type="Pfam" id="PF00248"/>
    </source>
</evidence>
<keyword evidence="3" id="KW-1185">Reference proteome</keyword>
<gene>
    <name evidence="2" type="ORF">SAMN02745172_04212</name>
</gene>
<evidence type="ECO:0000313" key="2">
    <source>
        <dbReference type="EMBL" id="SHO67531.1"/>
    </source>
</evidence>
<dbReference type="Proteomes" id="UP000186406">
    <property type="component" value="Unassembled WGS sequence"/>
</dbReference>
<accession>A0A1M7ZRM6</accession>
<dbReference type="PANTHER" id="PTHR42686">
    <property type="entry name" value="GH17980P-RELATED"/>
    <property type="match status" value="1"/>
</dbReference>
<proteinExistence type="predicted"/>
<dbReference type="SUPFAM" id="SSF51430">
    <property type="entry name" value="NAD(P)-linked oxidoreductase"/>
    <property type="match status" value="1"/>
</dbReference>
<dbReference type="AlphaFoldDB" id="A0A1M7ZRM6"/>
<dbReference type="InterPro" id="IPR023210">
    <property type="entry name" value="NADP_OxRdtase_dom"/>
</dbReference>
<dbReference type="RefSeq" id="WP_084565062.1">
    <property type="nucleotide sequence ID" value="NZ_FRXO01000015.1"/>
</dbReference>
<dbReference type="Gene3D" id="3.20.20.100">
    <property type="entry name" value="NADP-dependent oxidoreductase domain"/>
    <property type="match status" value="1"/>
</dbReference>
<dbReference type="STRING" id="1123029.SAMN02745172_04212"/>
<dbReference type="InterPro" id="IPR020471">
    <property type="entry name" value="AKR"/>
</dbReference>
<dbReference type="Pfam" id="PF00248">
    <property type="entry name" value="Aldo_ket_red"/>
    <property type="match status" value="1"/>
</dbReference>
<feature type="domain" description="NADP-dependent oxidoreductase" evidence="1">
    <location>
        <begin position="19"/>
        <end position="326"/>
    </location>
</feature>
<dbReference type="OrthoDB" id="9768851at2"/>
<dbReference type="GO" id="GO:0005829">
    <property type="term" value="C:cytosol"/>
    <property type="evidence" value="ECO:0007669"/>
    <property type="project" value="TreeGrafter"/>
</dbReference>
<name>A0A1M7ZRM6_9HYPH</name>
<dbReference type="GO" id="GO:0016491">
    <property type="term" value="F:oxidoreductase activity"/>
    <property type="evidence" value="ECO:0007669"/>
    <property type="project" value="InterPro"/>
</dbReference>